<evidence type="ECO:0000313" key="12">
    <source>
        <dbReference type="Proteomes" id="UP000789739"/>
    </source>
</evidence>
<dbReference type="Gene3D" id="3.60.20.40">
    <property type="match status" value="1"/>
</dbReference>
<dbReference type="EMBL" id="CAJVPI010000427">
    <property type="protein sequence ID" value="CAG8533682.1"/>
    <property type="molecule type" value="Genomic_DNA"/>
</dbReference>
<comment type="catalytic activity">
    <reaction evidence="2 8">
        <text>glutathione + H2O = L-cysteinylglycine + L-glutamate</text>
        <dbReference type="Rhea" id="RHEA:28807"/>
        <dbReference type="ChEBI" id="CHEBI:15377"/>
        <dbReference type="ChEBI" id="CHEBI:29985"/>
        <dbReference type="ChEBI" id="CHEBI:57925"/>
        <dbReference type="ChEBI" id="CHEBI:61694"/>
        <dbReference type="EC" id="3.4.19.13"/>
    </reaction>
</comment>
<accession>A0A9N9AMH4</accession>
<evidence type="ECO:0000256" key="3">
    <source>
        <dbReference type="ARBA" id="ARBA00005115"/>
    </source>
</evidence>
<dbReference type="PANTHER" id="PTHR11686:SF9">
    <property type="entry name" value="RE13973P"/>
    <property type="match status" value="1"/>
</dbReference>
<evidence type="ECO:0000256" key="8">
    <source>
        <dbReference type="RuleBase" id="RU368068"/>
    </source>
</evidence>
<dbReference type="GO" id="GO:0103068">
    <property type="term" value="F:leukotriene C4 gamma-glutamyl transferase activity"/>
    <property type="evidence" value="ECO:0007669"/>
    <property type="project" value="UniProtKB-EC"/>
</dbReference>
<protein>
    <recommendedName>
        <fullName evidence="8">Glutathione hydrolase</fullName>
        <ecNumber evidence="8">2.3.2.2</ecNumber>
        <ecNumber evidence="8">3.4.19.13</ecNumber>
    </recommendedName>
    <alternativeName>
        <fullName evidence="8">Gamma-glutamyltransferase</fullName>
    </alternativeName>
    <alternativeName>
        <fullName evidence="8">Gamma-glutamyltranspeptidase</fullName>
    </alternativeName>
</protein>
<keyword evidence="8" id="KW-0012">Acyltransferase</keyword>
<dbReference type="NCBIfam" id="TIGR00066">
    <property type="entry name" value="g_glut_trans"/>
    <property type="match status" value="1"/>
</dbReference>
<feature type="binding site" evidence="7">
    <location>
        <position position="184"/>
    </location>
    <ligand>
        <name>L-glutamate</name>
        <dbReference type="ChEBI" id="CHEBI:29985"/>
    </ligand>
</feature>
<dbReference type="EC" id="2.3.2.2" evidence="8"/>
<sequence>MVSDSSSEDALDSLPMTMVRLSTPTLEEGRPADDATDRTGLLVSSEPSSDSIPVNRQRSSRRRDAWKRGQKKVTTGARLYVVWFLIIFLVLLFALVGLRDERQKTEPVNPEGLIIAKNGAVASEEIHCSNVGVEILKAGGSAVDAAIATQLCIGSINSFSAGIGGGGFMIIRGTDGKAEIIDFRETAAGAANKTMYSKQPDLAKWGGLSVGVPGEIRGFELAHKKFGKLPWKSLFEPSIKMNRDGFKVPPELAKRIQVYKEMLEKDEGLKELYKPNGTLLVEGDLLKRENLADTLELIATEGADAFYNGSIATALVDKIQQTGGILTLDDFASYHPIVREPTVGYYHGRKISTAPAPASGPALINILNILEGYELKVDGSTQVNIHRIVEALKHGFARRTELGDPDFVNNTANIEAMLRKDYAGLQRRNISDDTTFDPEYYNPRFDIQEDHGTTHVSVIDKDGQAIALTSTVNLVFGSLVLDQKTGILLNDEMDDFSIPGTPNYFGLYPSPFNYVAPVKRPQSSSVPAIIENNGEIEMVLGASGGAKIITATLQVIINVYDFDMNVLKAIDAPRLHHQLLPNQVTIESGYSQDLIEGLVLRGHNVTVVDISSAMSEVQAVMRLKNGVLNAASDFRKHGMAAGY</sequence>
<dbReference type="EC" id="3.4.19.13" evidence="8"/>
<proteinExistence type="inferred from homology"/>
<feature type="active site" description="Nucleophile" evidence="6">
    <location>
        <position position="453"/>
    </location>
</feature>
<keyword evidence="10" id="KW-0812">Transmembrane</keyword>
<dbReference type="GO" id="GO:0005886">
    <property type="term" value="C:plasma membrane"/>
    <property type="evidence" value="ECO:0007669"/>
    <property type="project" value="TreeGrafter"/>
</dbReference>
<dbReference type="AlphaFoldDB" id="A0A9N9AMH4"/>
<dbReference type="Gene3D" id="1.10.246.130">
    <property type="match status" value="1"/>
</dbReference>
<keyword evidence="10" id="KW-0472">Membrane</keyword>
<dbReference type="SUPFAM" id="SSF56235">
    <property type="entry name" value="N-terminal nucleophile aminohydrolases (Ntn hydrolases)"/>
    <property type="match status" value="1"/>
</dbReference>
<feature type="compositionally biased region" description="Polar residues" evidence="9">
    <location>
        <begin position="45"/>
        <end position="57"/>
    </location>
</feature>
<dbReference type="OrthoDB" id="1081007at2759"/>
<evidence type="ECO:0000256" key="2">
    <source>
        <dbReference type="ARBA" id="ARBA00001089"/>
    </source>
</evidence>
<dbReference type="GO" id="GO:0006751">
    <property type="term" value="P:glutathione catabolic process"/>
    <property type="evidence" value="ECO:0007669"/>
    <property type="project" value="UniProtKB-UniRule"/>
</dbReference>
<gene>
    <name evidence="11" type="ORF">PBRASI_LOCUS4236</name>
</gene>
<dbReference type="FunFam" id="3.60.20.40:FF:000001">
    <property type="entry name" value="Gamma-glutamyltranspeptidase 1"/>
    <property type="match status" value="1"/>
</dbReference>
<comment type="function">
    <text evidence="8">Cleaves the gamma-glutamyl peptide bond of glutathione and glutathione conjugates.</text>
</comment>
<feature type="transmembrane region" description="Helical" evidence="10">
    <location>
        <begin position="77"/>
        <end position="98"/>
    </location>
</feature>
<evidence type="ECO:0000256" key="6">
    <source>
        <dbReference type="PIRSR" id="PIRSR600101-1"/>
    </source>
</evidence>
<feature type="compositionally biased region" description="Acidic residues" evidence="9">
    <location>
        <begin position="1"/>
        <end position="11"/>
    </location>
</feature>
<dbReference type="InterPro" id="IPR029055">
    <property type="entry name" value="Ntn_hydrolases_N"/>
</dbReference>
<evidence type="ECO:0000256" key="4">
    <source>
        <dbReference type="ARBA" id="ARBA00009381"/>
    </source>
</evidence>
<dbReference type="InterPro" id="IPR043138">
    <property type="entry name" value="GGT_lsub"/>
</dbReference>
<evidence type="ECO:0000256" key="1">
    <source>
        <dbReference type="ARBA" id="ARBA00001049"/>
    </source>
</evidence>
<comment type="similarity">
    <text evidence="4">Belongs to the gamma-glutamyltransferase family.</text>
</comment>
<comment type="catalytic activity">
    <reaction evidence="5 8">
        <text>an N-terminal (5-L-glutamyl)-[peptide] + an alpha-amino acid = 5-L-glutamyl amino acid + an N-terminal L-alpha-aminoacyl-[peptide]</text>
        <dbReference type="Rhea" id="RHEA:23904"/>
        <dbReference type="Rhea" id="RHEA-COMP:9780"/>
        <dbReference type="Rhea" id="RHEA-COMP:9795"/>
        <dbReference type="ChEBI" id="CHEBI:77644"/>
        <dbReference type="ChEBI" id="CHEBI:78597"/>
        <dbReference type="ChEBI" id="CHEBI:78599"/>
        <dbReference type="ChEBI" id="CHEBI:78608"/>
        <dbReference type="EC" id="2.3.2.2"/>
    </reaction>
</comment>
<feature type="region of interest" description="Disordered" evidence="9">
    <location>
        <begin position="1"/>
        <end position="67"/>
    </location>
</feature>
<dbReference type="PRINTS" id="PR01210">
    <property type="entry name" value="GGTRANSPTASE"/>
</dbReference>
<evidence type="ECO:0000256" key="5">
    <source>
        <dbReference type="ARBA" id="ARBA00047417"/>
    </source>
</evidence>
<evidence type="ECO:0000256" key="7">
    <source>
        <dbReference type="PIRSR" id="PIRSR600101-2"/>
    </source>
</evidence>
<organism evidence="11 12">
    <name type="scientific">Paraglomus brasilianum</name>
    <dbReference type="NCBI Taxonomy" id="144538"/>
    <lineage>
        <taxon>Eukaryota</taxon>
        <taxon>Fungi</taxon>
        <taxon>Fungi incertae sedis</taxon>
        <taxon>Mucoromycota</taxon>
        <taxon>Glomeromycotina</taxon>
        <taxon>Glomeromycetes</taxon>
        <taxon>Paraglomerales</taxon>
        <taxon>Paraglomeraceae</taxon>
        <taxon>Paraglomus</taxon>
    </lineage>
</organism>
<name>A0A9N9AMH4_9GLOM</name>
<feature type="binding site" evidence="7">
    <location>
        <position position="545"/>
    </location>
    <ligand>
        <name>L-glutamate</name>
        <dbReference type="ChEBI" id="CHEBI:29985"/>
    </ligand>
</feature>
<feature type="binding site" evidence="7">
    <location>
        <position position="495"/>
    </location>
    <ligand>
        <name>L-glutamate</name>
        <dbReference type="ChEBI" id="CHEBI:29985"/>
    </ligand>
</feature>
<reference evidence="11" key="1">
    <citation type="submission" date="2021-06" db="EMBL/GenBank/DDBJ databases">
        <authorList>
            <person name="Kallberg Y."/>
            <person name="Tangrot J."/>
            <person name="Rosling A."/>
        </authorList>
    </citation>
    <scope>NUCLEOTIDE SEQUENCE</scope>
    <source>
        <strain evidence="11">BR232B</strain>
    </source>
</reference>
<feature type="binding site" evidence="7">
    <location>
        <begin position="523"/>
        <end position="524"/>
    </location>
    <ligand>
        <name>L-glutamate</name>
        <dbReference type="ChEBI" id="CHEBI:29985"/>
    </ligand>
</feature>
<dbReference type="Pfam" id="PF01019">
    <property type="entry name" value="G_glu_transpept"/>
    <property type="match status" value="1"/>
</dbReference>
<dbReference type="FunFam" id="1.10.246.130:FF:000001">
    <property type="entry name" value="Gamma-glutamyltransferase 5 isoform 1"/>
    <property type="match status" value="1"/>
</dbReference>
<keyword evidence="12" id="KW-1185">Reference proteome</keyword>
<comment type="catalytic activity">
    <reaction evidence="1 8">
        <text>an S-substituted glutathione + H2O = an S-substituted L-cysteinylglycine + L-glutamate</text>
        <dbReference type="Rhea" id="RHEA:59468"/>
        <dbReference type="ChEBI" id="CHEBI:15377"/>
        <dbReference type="ChEBI" id="CHEBI:29985"/>
        <dbReference type="ChEBI" id="CHEBI:90779"/>
        <dbReference type="ChEBI" id="CHEBI:143103"/>
        <dbReference type="EC" id="3.4.19.13"/>
    </reaction>
</comment>
<dbReference type="GO" id="GO:0036374">
    <property type="term" value="F:glutathione hydrolase activity"/>
    <property type="evidence" value="ECO:0007669"/>
    <property type="project" value="UniProtKB-UniRule"/>
</dbReference>
<dbReference type="PANTHER" id="PTHR11686">
    <property type="entry name" value="GAMMA GLUTAMYL TRANSPEPTIDASE"/>
    <property type="match status" value="1"/>
</dbReference>
<comment type="caution">
    <text evidence="11">The sequence shown here is derived from an EMBL/GenBank/DDBJ whole genome shotgun (WGS) entry which is preliminary data.</text>
</comment>
<keyword evidence="8" id="KW-0808">Transferase</keyword>
<dbReference type="InterPro" id="IPR043137">
    <property type="entry name" value="GGT_ssub_C"/>
</dbReference>
<evidence type="ECO:0000256" key="10">
    <source>
        <dbReference type="SAM" id="Phobius"/>
    </source>
</evidence>
<dbReference type="InterPro" id="IPR000101">
    <property type="entry name" value="GGT_peptidase"/>
</dbReference>
<dbReference type="Proteomes" id="UP000789739">
    <property type="component" value="Unassembled WGS sequence"/>
</dbReference>
<keyword evidence="10" id="KW-1133">Transmembrane helix</keyword>
<evidence type="ECO:0000313" key="11">
    <source>
        <dbReference type="EMBL" id="CAG8533682.1"/>
    </source>
</evidence>
<evidence type="ECO:0000256" key="9">
    <source>
        <dbReference type="SAM" id="MobiDB-lite"/>
    </source>
</evidence>
<keyword evidence="8" id="KW-0378">Hydrolase</keyword>
<feature type="binding site" evidence="7">
    <location>
        <begin position="471"/>
        <end position="473"/>
    </location>
    <ligand>
        <name>L-glutamate</name>
        <dbReference type="ChEBI" id="CHEBI:29985"/>
    </ligand>
</feature>
<feature type="compositionally biased region" description="Basic and acidic residues" evidence="9">
    <location>
        <begin position="27"/>
        <end position="37"/>
    </location>
</feature>
<comment type="pathway">
    <text evidence="3 8">Sulfur metabolism; glutathione metabolism.</text>
</comment>